<dbReference type="AlphaFoldDB" id="A0A3N1GGU1"/>
<reference evidence="1 2" key="1">
    <citation type="submission" date="2018-11" db="EMBL/GenBank/DDBJ databases">
        <title>Sequencing the genomes of 1000 actinobacteria strains.</title>
        <authorList>
            <person name="Klenk H.-P."/>
        </authorList>
    </citation>
    <scope>NUCLEOTIDE SEQUENCE [LARGE SCALE GENOMIC DNA]</scope>
    <source>
        <strain evidence="1 2">DSM 43634</strain>
    </source>
</reference>
<evidence type="ECO:0000313" key="2">
    <source>
        <dbReference type="Proteomes" id="UP000271683"/>
    </source>
</evidence>
<organism evidence="1 2">
    <name type="scientific">Couchioplanes caeruleus</name>
    <dbReference type="NCBI Taxonomy" id="56438"/>
    <lineage>
        <taxon>Bacteria</taxon>
        <taxon>Bacillati</taxon>
        <taxon>Actinomycetota</taxon>
        <taxon>Actinomycetes</taxon>
        <taxon>Micromonosporales</taxon>
        <taxon>Micromonosporaceae</taxon>
        <taxon>Couchioplanes</taxon>
    </lineage>
</organism>
<name>A0A3N1GGU1_9ACTN</name>
<dbReference type="Proteomes" id="UP000271683">
    <property type="component" value="Unassembled WGS sequence"/>
</dbReference>
<gene>
    <name evidence="1" type="ORF">EDD30_2219</name>
</gene>
<dbReference type="EMBL" id="RJKL01000001">
    <property type="protein sequence ID" value="ROP29425.1"/>
    <property type="molecule type" value="Genomic_DNA"/>
</dbReference>
<evidence type="ECO:0000313" key="1">
    <source>
        <dbReference type="EMBL" id="ROP29425.1"/>
    </source>
</evidence>
<accession>A0A3N1GGU1</accession>
<protein>
    <submittedName>
        <fullName evidence="1">Uncharacterized protein</fullName>
    </submittedName>
</protein>
<comment type="caution">
    <text evidence="1">The sequence shown here is derived from an EMBL/GenBank/DDBJ whole genome shotgun (WGS) entry which is preliminary data.</text>
</comment>
<sequence>MLIGVAVGVVVVAVLSALVVRRRSSAPSALPGGKVQKERTVGFGHYGDKAGF</sequence>
<proteinExistence type="predicted"/>
<dbReference type="RefSeq" id="WP_170047393.1">
    <property type="nucleotide sequence ID" value="NZ_RJKL01000001.1"/>
</dbReference>